<dbReference type="Gene3D" id="1.10.357.40">
    <property type="entry name" value="YbiA-like"/>
    <property type="match status" value="1"/>
</dbReference>
<dbReference type="AlphaFoldDB" id="A0A1C3YIV5"/>
<feature type="domain" description="NADAR" evidence="2">
    <location>
        <begin position="67"/>
        <end position="239"/>
    </location>
</feature>
<protein>
    <submittedName>
        <fullName evidence="3">Chromosome 1, complete genome</fullName>
    </submittedName>
</protein>
<evidence type="ECO:0000313" key="3">
    <source>
        <dbReference type="EMBL" id="SCB64487.1"/>
    </source>
</evidence>
<dbReference type="SUPFAM" id="SSF143990">
    <property type="entry name" value="YbiA-like"/>
    <property type="match status" value="1"/>
</dbReference>
<dbReference type="InterPro" id="IPR037238">
    <property type="entry name" value="YbiA-like_sf"/>
</dbReference>
<dbReference type="Pfam" id="PF08719">
    <property type="entry name" value="NADAR"/>
    <property type="match status" value="1"/>
</dbReference>
<proteinExistence type="predicted"/>
<dbReference type="Proteomes" id="UP000070720">
    <property type="component" value="Chromosome 1"/>
</dbReference>
<reference evidence="3 4" key="3">
    <citation type="journal article" date="2015" name="BMC Genomics">
        <title>The completed genome sequence of the pathogenic ascomycete fungus Fusarium graminearum.</title>
        <authorList>
            <person name="King R."/>
            <person name="Urban M."/>
            <person name="Hammond-Kosack M.C."/>
            <person name="Hassani-Pak K."/>
            <person name="Hammond-Kosack K.E."/>
        </authorList>
    </citation>
    <scope>NUCLEOTIDE SEQUENCE [LARGE SCALE GENOMIC DNA]</scope>
    <source>
        <strain evidence="4">ATCC MYA-4620 / CBS 123657 / FGSC 9075 / NRRL 31084 / PH-1</strain>
    </source>
</reference>
<gene>
    <name evidence="3" type="ORF">FGRAMPH1_01T06625</name>
</gene>
<feature type="region of interest" description="Disordered" evidence="1">
    <location>
        <begin position="26"/>
        <end position="61"/>
    </location>
</feature>
<dbReference type="InterPro" id="IPR012816">
    <property type="entry name" value="NADAR"/>
</dbReference>
<dbReference type="CDD" id="cd15457">
    <property type="entry name" value="NADAR"/>
    <property type="match status" value="1"/>
</dbReference>
<accession>A0A1C3YIV5</accession>
<reference evidence="4" key="2">
    <citation type="journal article" date="2010" name="Nature">
        <title>Comparative genomics reveals mobile pathogenicity chromosomes in Fusarium.</title>
        <authorList>
            <person name="Ma L.J."/>
            <person name="van der Does H.C."/>
            <person name="Borkovich K.A."/>
            <person name="Coleman J.J."/>
            <person name="Daboussi M.J."/>
            <person name="Di Pietro A."/>
            <person name="Dufresne M."/>
            <person name="Freitag M."/>
            <person name="Grabherr M."/>
            <person name="Henrissat B."/>
            <person name="Houterman P.M."/>
            <person name="Kang S."/>
            <person name="Shim W.B."/>
            <person name="Woloshuk C."/>
            <person name="Xie X."/>
            <person name="Xu J.R."/>
            <person name="Antoniw J."/>
            <person name="Baker S.E."/>
            <person name="Bluhm B.H."/>
            <person name="Breakspear A."/>
            <person name="Brown D.W."/>
            <person name="Butchko R.A."/>
            <person name="Chapman S."/>
            <person name="Coulson R."/>
            <person name="Coutinho P.M."/>
            <person name="Danchin E.G."/>
            <person name="Diener A."/>
            <person name="Gale L.R."/>
            <person name="Gardiner D.M."/>
            <person name="Goff S."/>
            <person name="Hammond-Kosack K.E."/>
            <person name="Hilburn K."/>
            <person name="Hua-Van A."/>
            <person name="Jonkers W."/>
            <person name="Kazan K."/>
            <person name="Kodira C.D."/>
            <person name="Koehrsen M."/>
            <person name="Kumar L."/>
            <person name="Lee Y.H."/>
            <person name="Li L."/>
            <person name="Manners J.M."/>
            <person name="Miranda-Saavedra D."/>
            <person name="Mukherjee M."/>
            <person name="Park G."/>
            <person name="Park J."/>
            <person name="Park S.Y."/>
            <person name="Proctor R.H."/>
            <person name="Regev A."/>
            <person name="Ruiz-Roldan M.C."/>
            <person name="Sain D."/>
            <person name="Sakthikumar S."/>
            <person name="Sykes S."/>
            <person name="Schwartz D.C."/>
            <person name="Turgeon B.G."/>
            <person name="Wapinski I."/>
            <person name="Yoder O."/>
            <person name="Young S."/>
            <person name="Zeng Q."/>
            <person name="Zhou S."/>
            <person name="Galagan J."/>
            <person name="Cuomo C.A."/>
            <person name="Kistler H.C."/>
            <person name="Rep M."/>
        </authorList>
    </citation>
    <scope>GENOME REANNOTATION</scope>
    <source>
        <strain evidence="4">ATCC MYA-4620 / CBS 123657 / FGSC 9075 / NRRL 31084 / PH-1</strain>
    </source>
</reference>
<dbReference type="InParanoid" id="A0A1C3YIV5"/>
<dbReference type="NCBIfam" id="TIGR02464">
    <property type="entry name" value="ribofla_fusion"/>
    <property type="match status" value="1"/>
</dbReference>
<evidence type="ECO:0000259" key="2">
    <source>
        <dbReference type="Pfam" id="PF08719"/>
    </source>
</evidence>
<feature type="compositionally biased region" description="Basic residues" evidence="1">
    <location>
        <begin position="32"/>
        <end position="50"/>
    </location>
</feature>
<dbReference type="VEuPathDB" id="FungiDB:FGRAMPH1_01G06625"/>
<dbReference type="EMBL" id="HG970332">
    <property type="protein sequence ID" value="SCB64487.1"/>
    <property type="molecule type" value="Genomic_DNA"/>
</dbReference>
<keyword evidence="4" id="KW-1185">Reference proteome</keyword>
<sequence>MSRHPLSIDNFHSLFPAPLFPSYAGTTTRPRYSTRARRDRSSRHHRRLRYHTPSQRMASSADPGPVYFWKESDPEAGYLSQWYYCPFRDDKDERIRYKTAEHYMMFQKAMLFKDEHTAIEVLKAATPRKVKALGRKVKNFNEATWLKHRCDIVRHGNILKFTRAISEKGYKKGSPSGNPLEGSLLDTLLRTGDRELVEASPFDPVWGIGFKAADAEAARGSWGENLLGKELMAVRSILRKKRDQGQL</sequence>
<reference evidence="4" key="1">
    <citation type="journal article" date="2007" name="Science">
        <title>The Fusarium graminearum genome reveals a link between localized polymorphism and pathogen specialization.</title>
        <authorList>
            <person name="Cuomo C.A."/>
            <person name="Gueldener U."/>
            <person name="Xu J.-R."/>
            <person name="Trail F."/>
            <person name="Turgeon B.G."/>
            <person name="Di Pietro A."/>
            <person name="Walton J.D."/>
            <person name="Ma L.-J."/>
            <person name="Baker S.E."/>
            <person name="Rep M."/>
            <person name="Adam G."/>
            <person name="Antoniw J."/>
            <person name="Baldwin T."/>
            <person name="Calvo S.E."/>
            <person name="Chang Y.-L."/>
            <person name="DeCaprio D."/>
            <person name="Gale L.R."/>
            <person name="Gnerre S."/>
            <person name="Goswami R.S."/>
            <person name="Hammond-Kosack K."/>
            <person name="Harris L.J."/>
            <person name="Hilburn K."/>
            <person name="Kennell J.C."/>
            <person name="Kroken S."/>
            <person name="Magnuson J.K."/>
            <person name="Mannhaupt G."/>
            <person name="Mauceli E.W."/>
            <person name="Mewes H.-W."/>
            <person name="Mitterbauer R."/>
            <person name="Muehlbauer G."/>
            <person name="Muensterkoetter M."/>
            <person name="Nelson D."/>
            <person name="O'Donnell K."/>
            <person name="Ouellet T."/>
            <person name="Qi W."/>
            <person name="Quesneville H."/>
            <person name="Roncero M.I.G."/>
            <person name="Seong K.-Y."/>
            <person name="Tetko I.V."/>
            <person name="Urban M."/>
            <person name="Waalwijk C."/>
            <person name="Ward T.J."/>
            <person name="Yao J."/>
            <person name="Birren B.W."/>
            <person name="Kistler H.C."/>
        </authorList>
    </citation>
    <scope>NUCLEOTIDE SEQUENCE [LARGE SCALE GENOMIC DNA]</scope>
    <source>
        <strain evidence="4">ATCC MYA-4620 / CBS 123657 / FGSC 9075 / NRRL 31084 / PH-1</strain>
    </source>
</reference>
<name>A0A1C3YIV5_GIBZE</name>
<organism evidence="3 4">
    <name type="scientific">Gibberella zeae (strain ATCC MYA-4620 / CBS 123657 / FGSC 9075 / NRRL 31084 / PH-1)</name>
    <name type="common">Wheat head blight fungus</name>
    <name type="synonym">Fusarium graminearum</name>
    <dbReference type="NCBI Taxonomy" id="229533"/>
    <lineage>
        <taxon>Eukaryota</taxon>
        <taxon>Fungi</taxon>
        <taxon>Dikarya</taxon>
        <taxon>Ascomycota</taxon>
        <taxon>Pezizomycotina</taxon>
        <taxon>Sordariomycetes</taxon>
        <taxon>Hypocreomycetidae</taxon>
        <taxon>Hypocreales</taxon>
        <taxon>Nectriaceae</taxon>
        <taxon>Fusarium</taxon>
    </lineage>
</organism>
<evidence type="ECO:0000256" key="1">
    <source>
        <dbReference type="SAM" id="MobiDB-lite"/>
    </source>
</evidence>
<dbReference type="eggNOG" id="ENOG502S32Y">
    <property type="taxonomic scope" value="Eukaryota"/>
</dbReference>
<evidence type="ECO:0000313" key="4">
    <source>
        <dbReference type="Proteomes" id="UP000070720"/>
    </source>
</evidence>